<dbReference type="EMBL" id="OX597828">
    <property type="protein sequence ID" value="CAI9733651.1"/>
    <property type="molecule type" value="Genomic_DNA"/>
</dbReference>
<evidence type="ECO:0000313" key="2">
    <source>
        <dbReference type="Proteomes" id="UP001162480"/>
    </source>
</evidence>
<proteinExistence type="predicted"/>
<accession>A0AA36BFT1</accession>
<dbReference type="Proteomes" id="UP001162480">
    <property type="component" value="Chromosome 15"/>
</dbReference>
<keyword evidence="2" id="KW-1185">Reference proteome</keyword>
<gene>
    <name evidence="1" type="ORF">OCTVUL_1B002429</name>
</gene>
<evidence type="ECO:0000313" key="1">
    <source>
        <dbReference type="EMBL" id="CAI9733651.1"/>
    </source>
</evidence>
<dbReference type="AlphaFoldDB" id="A0AA36BFT1"/>
<protein>
    <submittedName>
        <fullName evidence="1">Uncharacterized protein</fullName>
    </submittedName>
</protein>
<reference evidence="1" key="1">
    <citation type="submission" date="2023-08" db="EMBL/GenBank/DDBJ databases">
        <authorList>
            <person name="Alioto T."/>
            <person name="Alioto T."/>
            <person name="Gomez Garrido J."/>
        </authorList>
    </citation>
    <scope>NUCLEOTIDE SEQUENCE</scope>
</reference>
<sequence length="87" mass="9854">MCRHDDSILDLDLGDSLMSTGKHCSKYLTSSTQRPWPADEIKTVRKEMICGKALGAVEINEQFAAFCRWKNLGPLPIQQTHHQRLGE</sequence>
<name>A0AA36BFT1_OCTVU</name>
<organism evidence="1 2">
    <name type="scientific">Octopus vulgaris</name>
    <name type="common">Common octopus</name>
    <dbReference type="NCBI Taxonomy" id="6645"/>
    <lineage>
        <taxon>Eukaryota</taxon>
        <taxon>Metazoa</taxon>
        <taxon>Spiralia</taxon>
        <taxon>Lophotrochozoa</taxon>
        <taxon>Mollusca</taxon>
        <taxon>Cephalopoda</taxon>
        <taxon>Coleoidea</taxon>
        <taxon>Octopodiformes</taxon>
        <taxon>Octopoda</taxon>
        <taxon>Incirrata</taxon>
        <taxon>Octopodidae</taxon>
        <taxon>Octopus</taxon>
    </lineage>
</organism>